<name>A0ABR7WMT0_9SPHI</name>
<dbReference type="Pfam" id="PF12771">
    <property type="entry name" value="SusD-like_2"/>
    <property type="match status" value="1"/>
</dbReference>
<keyword evidence="2" id="KW-1185">Reference proteome</keyword>
<evidence type="ECO:0000313" key="1">
    <source>
        <dbReference type="EMBL" id="MBD1363643.1"/>
    </source>
</evidence>
<dbReference type="Gene3D" id="1.25.40.390">
    <property type="match status" value="1"/>
</dbReference>
<dbReference type="SUPFAM" id="SSF48452">
    <property type="entry name" value="TPR-like"/>
    <property type="match status" value="1"/>
</dbReference>
<protein>
    <submittedName>
        <fullName evidence="1">SusD/RagB family nutrient-binding outer membrane lipoprotein</fullName>
    </submittedName>
</protein>
<organism evidence="1 2">
    <name type="scientific">Mucilaginibacter pankratovii</name>
    <dbReference type="NCBI Taxonomy" id="2772110"/>
    <lineage>
        <taxon>Bacteria</taxon>
        <taxon>Pseudomonadati</taxon>
        <taxon>Bacteroidota</taxon>
        <taxon>Sphingobacteriia</taxon>
        <taxon>Sphingobacteriales</taxon>
        <taxon>Sphingobacteriaceae</taxon>
        <taxon>Mucilaginibacter</taxon>
    </lineage>
</organism>
<dbReference type="EMBL" id="JACWMY010000003">
    <property type="protein sequence ID" value="MBD1363643.1"/>
    <property type="molecule type" value="Genomic_DNA"/>
</dbReference>
<comment type="caution">
    <text evidence="1">The sequence shown here is derived from an EMBL/GenBank/DDBJ whole genome shotgun (WGS) entry which is preliminary data.</text>
</comment>
<dbReference type="Proteomes" id="UP000606600">
    <property type="component" value="Unassembled WGS sequence"/>
</dbReference>
<dbReference type="InterPro" id="IPR041662">
    <property type="entry name" value="SusD-like_2"/>
</dbReference>
<gene>
    <name evidence="1" type="ORF">IDJ77_07460</name>
</gene>
<sequence>MKKYTLIIAAFFATGAILSGCKKDFLSQEVNPNTPSVTTPQFALAGAEKIAADIPNLNYTVFGIWVGYASPSGNFVPSPSLQQYQFTTDNFQVFVPLFANATNFNNLQVISADASLAKFKAIAMIMKAYDFQQLVDLYDNVPYTQAFQASTYLFPKYDKGKDIYADLVVQLTAAKALIDANAGATDPGASDIIFKGDMAKWKRFANSLILRLAIRQSKSGLDGGTAKAALPAAAGSAFVTDDFTVVANPGYTGGGLEGQQSPFWRAYGTDLAGNAVGTSVRAGNYGVELLRILNDPRLGKEYSLTTSDNVYRGIVLGDPNAPQNPRSSTFGPGLLKAPTMDAVIMSSAESLFLQAEAVQKGWITGDAQDLYQRGITASFVALGLTAAQATTYYSQDVANVGWTSSSNKLQAIITQKYLALNGYSFFEAWNEYKRTGFPAGIPRSIDTKAIGTTIPNRIYYPTTEYQQNADAVGAEGTIDPFTSKIFWQP</sequence>
<reference evidence="1 2" key="1">
    <citation type="submission" date="2020-09" db="EMBL/GenBank/DDBJ databases">
        <title>Novel species of Mucilaginibacter isolated from a glacier on the Tibetan Plateau.</title>
        <authorList>
            <person name="Liu Q."/>
            <person name="Xin Y.-H."/>
        </authorList>
    </citation>
    <scope>NUCLEOTIDE SEQUENCE [LARGE SCALE GENOMIC DNA]</scope>
    <source>
        <strain evidence="1 2">ZT4R22</strain>
    </source>
</reference>
<evidence type="ECO:0000313" key="2">
    <source>
        <dbReference type="Proteomes" id="UP000606600"/>
    </source>
</evidence>
<proteinExistence type="predicted"/>
<dbReference type="InterPro" id="IPR011990">
    <property type="entry name" value="TPR-like_helical_dom_sf"/>
</dbReference>
<dbReference type="RefSeq" id="WP_191188312.1">
    <property type="nucleotide sequence ID" value="NZ_JACWMY010000003.1"/>
</dbReference>
<accession>A0ABR7WMT0</accession>
<dbReference type="PROSITE" id="PS51257">
    <property type="entry name" value="PROKAR_LIPOPROTEIN"/>
    <property type="match status" value="1"/>
</dbReference>
<keyword evidence="1" id="KW-0449">Lipoprotein</keyword>